<keyword evidence="2" id="KW-1185">Reference proteome</keyword>
<reference evidence="1 2" key="1">
    <citation type="journal article" date="2022" name="Int. J. Syst. Evol. Microbiol.">
        <title>Noviherbaspirillum aridicola sp. nov., isolated from an arid soil in Pakistan.</title>
        <authorList>
            <person name="Khan I.U."/>
            <person name="Saqib M."/>
            <person name="Amin A."/>
            <person name="Hussain F."/>
            <person name="Li L."/>
            <person name="Liu Y.H."/>
            <person name="Fang B.Z."/>
            <person name="Ahmed I."/>
            <person name="Li W.J."/>
        </authorList>
    </citation>
    <scope>NUCLEOTIDE SEQUENCE [LARGE SCALE GENOMIC DNA]</scope>
    <source>
        <strain evidence="1 2">NCCP-691</strain>
    </source>
</reference>
<dbReference type="Proteomes" id="UP000887222">
    <property type="component" value="Unassembled WGS sequence"/>
</dbReference>
<evidence type="ECO:0008006" key="3">
    <source>
        <dbReference type="Google" id="ProtNLM"/>
    </source>
</evidence>
<accession>A0ABQ4Q301</accession>
<gene>
    <name evidence="1" type="ORF">NCCP691_14360</name>
</gene>
<protein>
    <recommendedName>
        <fullName evidence="3">DUF2188 domain-containing protein</fullName>
    </recommendedName>
</protein>
<dbReference type="InterPro" id="IPR018691">
    <property type="entry name" value="DUF2188"/>
</dbReference>
<dbReference type="Pfam" id="PF09954">
    <property type="entry name" value="DUF2188"/>
    <property type="match status" value="1"/>
</dbReference>
<organism evidence="1 2">
    <name type="scientific">Noviherbaspirillum aridicola</name>
    <dbReference type="NCBI Taxonomy" id="2849687"/>
    <lineage>
        <taxon>Bacteria</taxon>
        <taxon>Pseudomonadati</taxon>
        <taxon>Pseudomonadota</taxon>
        <taxon>Betaproteobacteria</taxon>
        <taxon>Burkholderiales</taxon>
        <taxon>Oxalobacteraceae</taxon>
        <taxon>Noviherbaspirillum</taxon>
    </lineage>
</organism>
<proteinExistence type="predicted"/>
<evidence type="ECO:0000313" key="1">
    <source>
        <dbReference type="EMBL" id="GIZ51422.1"/>
    </source>
</evidence>
<name>A0ABQ4Q301_9BURK</name>
<sequence>MEHGCQEPTVICVSPGLHGRWDVAEKGYEEPLASFDDKEDAYAYATDLMRSRPGSAALVEDEEGFSLLPVQADSYAADRTRSPDSRAA</sequence>
<evidence type="ECO:0000313" key="2">
    <source>
        <dbReference type="Proteomes" id="UP000887222"/>
    </source>
</evidence>
<dbReference type="EMBL" id="BPMK01000005">
    <property type="protein sequence ID" value="GIZ51422.1"/>
    <property type="molecule type" value="Genomic_DNA"/>
</dbReference>
<comment type="caution">
    <text evidence="1">The sequence shown here is derived from an EMBL/GenBank/DDBJ whole genome shotgun (WGS) entry which is preliminary data.</text>
</comment>